<evidence type="ECO:0000256" key="2">
    <source>
        <dbReference type="SAM" id="SignalP"/>
    </source>
</evidence>
<feature type="signal peptide" evidence="2">
    <location>
        <begin position="1"/>
        <end position="40"/>
    </location>
</feature>
<feature type="compositionally biased region" description="Basic residues" evidence="1">
    <location>
        <begin position="10"/>
        <end position="19"/>
    </location>
</feature>
<keyword evidence="2" id="KW-0732">Signal</keyword>
<proteinExistence type="predicted"/>
<feature type="region of interest" description="Disordered" evidence="1">
    <location>
        <begin position="66"/>
        <end position="88"/>
    </location>
</feature>
<dbReference type="Proteomes" id="UP000193427">
    <property type="component" value="Chromosome"/>
</dbReference>
<dbReference type="STRING" id="946333.A4W93_07100"/>
<sequence length="630" mass="67273">MTLEHAAARGPHRQARKNARLAPSRTALLVALAWGGAAHAGTTDLGDGLEAVWSINASVTGGWRTRNADPDLIGPGDGGTGSSYTGSANKNFDKGDNFSTLFRVIGDVNLRKDDYGVMLRAKAWDNYRLSSRSVQFGAPSNDYIANTELNDSAFDTNLSKFRGAELLDAYVYGSFDVAENAQAKVRLGQHVVNFGESLFVPGVNQYSVLDVNALRQAGTLLKEALLPVPQISANLSLPDGTSLEGFYQFQWKRTSIDGCGTYWSPATALNCTNGSTLVANDSVFGPLPSGAAWNGSAATGGANFRFSLLDDREPSNGGQFGLAAKHTFEAIDTEMGAYYVNYKTHVPNLSGVRDMTTVPGSVYYAQAPLGSVFWDYDAKNIQVAGISAATVIGGWAVAGEMSYTKDFPVQISSVDGFFAMAAPGPNGTVGVGPMASRWGSTASPLGSGAYNEGRDYKDKIQLQMSTIKLFSGVLGASSASLLGEVAFQHWTGIGDPYTSVRYGRGFEYGAAAHVTYGGACPAAATNAANCTQDGYFTSNAWGVRALMELEYPALIPNVVVRPRLYLQSDVKGWSADGVFSEGRYVIAPGIKFDFQKTAWLDLSYSRYNPNARFDSFHDRDYLAAVLGASF</sequence>
<reference evidence="3 4" key="1">
    <citation type="submission" date="2016-04" db="EMBL/GenBank/DDBJ databases">
        <title>Complete genome sequence of natural rubber-degrading, novel Gram-negative bacterium, Rhizobacter gummiphilus strain NS21.</title>
        <authorList>
            <person name="Tabata M."/>
            <person name="Kasai D."/>
            <person name="Fukuda M."/>
        </authorList>
    </citation>
    <scope>NUCLEOTIDE SEQUENCE [LARGE SCALE GENOMIC DNA]</scope>
    <source>
        <strain evidence="3 4">NS21</strain>
    </source>
</reference>
<dbReference type="EMBL" id="CP015118">
    <property type="protein sequence ID" value="ARN19697.1"/>
    <property type="molecule type" value="Genomic_DNA"/>
</dbReference>
<dbReference type="AlphaFoldDB" id="A0A1W6L679"/>
<dbReference type="KEGG" id="rgu:A4W93_07100"/>
<dbReference type="InterPro" id="IPR010727">
    <property type="entry name" value="DUF1302"/>
</dbReference>
<evidence type="ECO:0000256" key="1">
    <source>
        <dbReference type="SAM" id="MobiDB-lite"/>
    </source>
</evidence>
<dbReference type="OrthoDB" id="8522166at2"/>
<name>A0A1W6L679_9BURK</name>
<dbReference type="Pfam" id="PF06980">
    <property type="entry name" value="DUF1302"/>
    <property type="match status" value="1"/>
</dbReference>
<gene>
    <name evidence="3" type="ORF">A4W93_07100</name>
</gene>
<evidence type="ECO:0000313" key="3">
    <source>
        <dbReference type="EMBL" id="ARN19697.1"/>
    </source>
</evidence>
<dbReference type="RefSeq" id="WP_085749959.1">
    <property type="nucleotide sequence ID" value="NZ_BSPR01000008.1"/>
</dbReference>
<protein>
    <submittedName>
        <fullName evidence="3">Uncharacterized protein</fullName>
    </submittedName>
</protein>
<feature type="region of interest" description="Disordered" evidence="1">
    <location>
        <begin position="1"/>
        <end position="20"/>
    </location>
</feature>
<feature type="chain" id="PRO_5043982987" evidence="2">
    <location>
        <begin position="41"/>
        <end position="630"/>
    </location>
</feature>
<keyword evidence="4" id="KW-1185">Reference proteome</keyword>
<organism evidence="3 4">
    <name type="scientific">Piscinibacter gummiphilus</name>
    <dbReference type="NCBI Taxonomy" id="946333"/>
    <lineage>
        <taxon>Bacteria</taxon>
        <taxon>Pseudomonadati</taxon>
        <taxon>Pseudomonadota</taxon>
        <taxon>Betaproteobacteria</taxon>
        <taxon>Burkholderiales</taxon>
        <taxon>Sphaerotilaceae</taxon>
        <taxon>Piscinibacter</taxon>
    </lineage>
</organism>
<accession>A0A1W6L679</accession>
<evidence type="ECO:0000313" key="4">
    <source>
        <dbReference type="Proteomes" id="UP000193427"/>
    </source>
</evidence>